<dbReference type="InterPro" id="IPR015812">
    <property type="entry name" value="Integrin_bsu"/>
</dbReference>
<dbReference type="Gene3D" id="3.40.50.410">
    <property type="entry name" value="von Willebrand factor, type A domain"/>
    <property type="match status" value="1"/>
</dbReference>
<dbReference type="GO" id="GO:0007160">
    <property type="term" value="P:cell-matrix adhesion"/>
    <property type="evidence" value="ECO:0007669"/>
    <property type="project" value="TreeGrafter"/>
</dbReference>
<comment type="similarity">
    <text evidence="2">Belongs to the integrin beta chain family.</text>
</comment>
<keyword evidence="10" id="KW-1185">Reference proteome</keyword>
<evidence type="ECO:0000313" key="9">
    <source>
        <dbReference type="EMBL" id="CAL4103914.1"/>
    </source>
</evidence>
<dbReference type="GO" id="GO:0005178">
    <property type="term" value="F:integrin binding"/>
    <property type="evidence" value="ECO:0007669"/>
    <property type="project" value="TreeGrafter"/>
</dbReference>
<evidence type="ECO:0000259" key="8">
    <source>
        <dbReference type="SMART" id="SM00187"/>
    </source>
</evidence>
<evidence type="ECO:0000256" key="5">
    <source>
        <dbReference type="ARBA" id="ARBA00023136"/>
    </source>
</evidence>
<gene>
    <name evidence="9" type="ORF">MNOR_LOCUS17676</name>
</gene>
<dbReference type="Gene3D" id="6.20.50.10">
    <property type="match status" value="1"/>
</dbReference>
<feature type="domain" description="Integrin beta subunit VWA" evidence="8">
    <location>
        <begin position="6"/>
        <end position="232"/>
    </location>
</feature>
<dbReference type="GO" id="GO:0016477">
    <property type="term" value="P:cell migration"/>
    <property type="evidence" value="ECO:0007669"/>
    <property type="project" value="TreeGrafter"/>
</dbReference>
<sequence length="232" mass="26146">SQKEICRACIQTPGCQWCSKTIKGPAMCLGINENLSSICISEKDVVLENPFNTLRIIANEPLSEKDSDLPIEKIIQLHPQKVKLQLRRGVSQKIDVSFRQAIDYPVDLYYLMDLSKSMEDDKESVANLGNKMAEVLQKHTRQVRLGFGSFVDKVVLPFVDMSPQKLREPCSGCARPYAFRNDLPLNDNPDSFKSKVSEVAISGNLDSPEGGLEALLQVMRCWDYVGWTNYSR</sequence>
<accession>A0AAV2QVV6</accession>
<evidence type="ECO:0000256" key="2">
    <source>
        <dbReference type="ARBA" id="ARBA00007449"/>
    </source>
</evidence>
<dbReference type="GO" id="GO:0009986">
    <property type="term" value="C:cell surface"/>
    <property type="evidence" value="ECO:0007669"/>
    <property type="project" value="TreeGrafter"/>
</dbReference>
<keyword evidence="4" id="KW-0401">Integrin</keyword>
<dbReference type="InterPro" id="IPR036465">
    <property type="entry name" value="vWFA_dom_sf"/>
</dbReference>
<dbReference type="GO" id="GO:0008305">
    <property type="term" value="C:integrin complex"/>
    <property type="evidence" value="ECO:0007669"/>
    <property type="project" value="TreeGrafter"/>
</dbReference>
<dbReference type="PANTHER" id="PTHR10082:SF60">
    <property type="entry name" value="INTEGRIN BETA-PS"/>
    <property type="match status" value="1"/>
</dbReference>
<evidence type="ECO:0000256" key="3">
    <source>
        <dbReference type="ARBA" id="ARBA00022692"/>
    </source>
</evidence>
<dbReference type="InterPro" id="IPR002369">
    <property type="entry name" value="Integrin_bsu_VWA"/>
</dbReference>
<dbReference type="Pfam" id="PF00362">
    <property type="entry name" value="Integrin_beta"/>
    <property type="match status" value="1"/>
</dbReference>
<comment type="subcellular location">
    <subcellularLocation>
        <location evidence="1">Membrane</location>
        <topology evidence="1">Single-pass type I membrane protein</topology>
    </subcellularLocation>
</comment>
<feature type="non-terminal residue" evidence="9">
    <location>
        <position position="1"/>
    </location>
</feature>
<keyword evidence="7" id="KW-0325">Glycoprotein</keyword>
<keyword evidence="5" id="KW-0472">Membrane</keyword>
<keyword evidence="6" id="KW-1015">Disulfide bond</keyword>
<organism evidence="9 10">
    <name type="scientific">Meganyctiphanes norvegica</name>
    <name type="common">Northern krill</name>
    <name type="synonym">Thysanopoda norvegica</name>
    <dbReference type="NCBI Taxonomy" id="48144"/>
    <lineage>
        <taxon>Eukaryota</taxon>
        <taxon>Metazoa</taxon>
        <taxon>Ecdysozoa</taxon>
        <taxon>Arthropoda</taxon>
        <taxon>Crustacea</taxon>
        <taxon>Multicrustacea</taxon>
        <taxon>Malacostraca</taxon>
        <taxon>Eumalacostraca</taxon>
        <taxon>Eucarida</taxon>
        <taxon>Euphausiacea</taxon>
        <taxon>Euphausiidae</taxon>
        <taxon>Meganyctiphanes</taxon>
    </lineage>
</organism>
<proteinExistence type="inferred from homology"/>
<protein>
    <recommendedName>
        <fullName evidence="8">Integrin beta subunit VWA domain-containing protein</fullName>
    </recommendedName>
</protein>
<evidence type="ECO:0000256" key="4">
    <source>
        <dbReference type="ARBA" id="ARBA00023037"/>
    </source>
</evidence>
<keyword evidence="3" id="KW-0812">Transmembrane</keyword>
<dbReference type="SUPFAM" id="SSF53300">
    <property type="entry name" value="vWA-like"/>
    <property type="match status" value="1"/>
</dbReference>
<evidence type="ECO:0000313" key="10">
    <source>
        <dbReference type="Proteomes" id="UP001497623"/>
    </source>
</evidence>
<dbReference type="InterPro" id="IPR015439">
    <property type="entry name" value="Integrin_b-2_sf"/>
</dbReference>
<dbReference type="AlphaFoldDB" id="A0AAV2QVV6"/>
<comment type="caution">
    <text evidence="9">The sequence shown here is derived from an EMBL/GenBank/DDBJ whole genome shotgun (WGS) entry which is preliminary data.</text>
</comment>
<dbReference type="GO" id="GO:0005925">
    <property type="term" value="C:focal adhesion"/>
    <property type="evidence" value="ECO:0007669"/>
    <property type="project" value="TreeGrafter"/>
</dbReference>
<dbReference type="EMBL" id="CAXKWB010012253">
    <property type="protein sequence ID" value="CAL4103914.1"/>
    <property type="molecule type" value="Genomic_DNA"/>
</dbReference>
<evidence type="ECO:0000256" key="1">
    <source>
        <dbReference type="ARBA" id="ARBA00004479"/>
    </source>
</evidence>
<evidence type="ECO:0000256" key="6">
    <source>
        <dbReference type="ARBA" id="ARBA00023157"/>
    </source>
</evidence>
<reference evidence="9 10" key="1">
    <citation type="submission" date="2024-05" db="EMBL/GenBank/DDBJ databases">
        <authorList>
            <person name="Wallberg A."/>
        </authorList>
    </citation>
    <scope>NUCLEOTIDE SEQUENCE [LARGE SCALE GENOMIC DNA]</scope>
</reference>
<dbReference type="SMART" id="SM00187">
    <property type="entry name" value="INB"/>
    <property type="match status" value="1"/>
</dbReference>
<name>A0AAV2QVV6_MEGNR</name>
<evidence type="ECO:0000256" key="7">
    <source>
        <dbReference type="ARBA" id="ARBA00023180"/>
    </source>
</evidence>
<dbReference type="GO" id="GO:0098609">
    <property type="term" value="P:cell-cell adhesion"/>
    <property type="evidence" value="ECO:0007669"/>
    <property type="project" value="TreeGrafter"/>
</dbReference>
<feature type="non-terminal residue" evidence="9">
    <location>
        <position position="232"/>
    </location>
</feature>
<dbReference type="GO" id="GO:0033627">
    <property type="term" value="P:cell adhesion mediated by integrin"/>
    <property type="evidence" value="ECO:0007669"/>
    <property type="project" value="TreeGrafter"/>
</dbReference>
<dbReference type="GO" id="GO:0007229">
    <property type="term" value="P:integrin-mediated signaling pathway"/>
    <property type="evidence" value="ECO:0007669"/>
    <property type="project" value="UniProtKB-KW"/>
</dbReference>
<dbReference type="PANTHER" id="PTHR10082">
    <property type="entry name" value="INTEGRIN BETA SUBUNIT"/>
    <property type="match status" value="1"/>
</dbReference>
<dbReference type="Proteomes" id="UP001497623">
    <property type="component" value="Unassembled WGS sequence"/>
</dbReference>